<gene>
    <name evidence="2" type="ORF">BSU04_30305</name>
</gene>
<proteinExistence type="predicted"/>
<reference evidence="3" key="1">
    <citation type="submission" date="2017-01" db="EMBL/GenBank/DDBJ databases">
        <title>Genome Analysis of Deinococcus marmoris KOPRI26562.</title>
        <authorList>
            <person name="Kim J.H."/>
            <person name="Oh H.-M."/>
        </authorList>
    </citation>
    <scope>NUCLEOTIDE SEQUENCE [LARGE SCALE GENOMIC DNA]</scope>
    <source>
        <strain evidence="3">PAMC 26633</strain>
    </source>
</reference>
<sequence length="50" mass="5737">MVRALKAPNRDEISRSAASDKDVRRETLFHRNFSLTRMADSSDEKARCPT</sequence>
<evidence type="ECO:0000313" key="3">
    <source>
        <dbReference type="Proteomes" id="UP000214720"/>
    </source>
</evidence>
<feature type="compositionally biased region" description="Basic and acidic residues" evidence="1">
    <location>
        <begin position="8"/>
        <end position="22"/>
    </location>
</feature>
<accession>A0A226WVJ1</accession>
<dbReference type="Proteomes" id="UP000214720">
    <property type="component" value="Unassembled WGS sequence"/>
</dbReference>
<evidence type="ECO:0000256" key="1">
    <source>
        <dbReference type="SAM" id="MobiDB-lite"/>
    </source>
</evidence>
<feature type="region of interest" description="Disordered" evidence="1">
    <location>
        <begin position="1"/>
        <end position="22"/>
    </location>
</feature>
<dbReference type="EMBL" id="MTHB01000204">
    <property type="protein sequence ID" value="OXC74807.1"/>
    <property type="molecule type" value="Genomic_DNA"/>
</dbReference>
<comment type="caution">
    <text evidence="2">The sequence shown here is derived from an EMBL/GenBank/DDBJ whole genome shotgun (WGS) entry which is preliminary data.</text>
</comment>
<protein>
    <submittedName>
        <fullName evidence="2">Uncharacterized protein</fullName>
    </submittedName>
</protein>
<evidence type="ECO:0000313" key="2">
    <source>
        <dbReference type="EMBL" id="OXC74807.1"/>
    </source>
</evidence>
<dbReference type="AlphaFoldDB" id="A0A226WVJ1"/>
<organism evidence="2 3">
    <name type="scientific">Caballeronia sordidicola</name>
    <name type="common">Burkholderia sordidicola</name>
    <dbReference type="NCBI Taxonomy" id="196367"/>
    <lineage>
        <taxon>Bacteria</taxon>
        <taxon>Pseudomonadati</taxon>
        <taxon>Pseudomonadota</taxon>
        <taxon>Betaproteobacteria</taxon>
        <taxon>Burkholderiales</taxon>
        <taxon>Burkholderiaceae</taxon>
        <taxon>Caballeronia</taxon>
    </lineage>
</organism>
<name>A0A226WVJ1_CABSO</name>